<reference evidence="1 2" key="1">
    <citation type="submission" date="2020-08" db="EMBL/GenBank/DDBJ databases">
        <title>Genomic Encyclopedia of Type Strains, Phase IV (KMG-IV): sequencing the most valuable type-strain genomes for metagenomic binning, comparative biology and taxonomic classification.</title>
        <authorList>
            <person name="Goeker M."/>
        </authorList>
    </citation>
    <scope>NUCLEOTIDE SEQUENCE [LARGE SCALE GENOMIC DNA]</scope>
    <source>
        <strain evidence="1 2">DSM 21319</strain>
    </source>
</reference>
<gene>
    <name evidence="1" type="ORF">HNQ66_003943</name>
</gene>
<evidence type="ECO:0000313" key="1">
    <source>
        <dbReference type="EMBL" id="MBB5044516.1"/>
    </source>
</evidence>
<sequence>MANSDDETSPGALAGAREEAEALSDVFDDLEASSRSFGHALTGALKGAVVDGKGLESVLRGLALRMSDIALSAGLKPLEGLLSSGISSVLGGVTPFAKGGVVSAPTYFGSAGGLGLMGEAGAEAILPLKRGPDGALGVAAGGSGGGAQIVFNVTAQDAASFRKSEGQIAAMLTRAVGRGQRSL</sequence>
<protein>
    <submittedName>
        <fullName evidence="1">Phage-related minor tail protein</fullName>
    </submittedName>
</protein>
<proteinExistence type="predicted"/>
<evidence type="ECO:0000313" key="2">
    <source>
        <dbReference type="Proteomes" id="UP000535406"/>
    </source>
</evidence>
<organism evidence="1 2">
    <name type="scientific">Shinella fusca</name>
    <dbReference type="NCBI Taxonomy" id="544480"/>
    <lineage>
        <taxon>Bacteria</taxon>
        <taxon>Pseudomonadati</taxon>
        <taxon>Pseudomonadota</taxon>
        <taxon>Alphaproteobacteria</taxon>
        <taxon>Hyphomicrobiales</taxon>
        <taxon>Rhizobiaceae</taxon>
        <taxon>Shinella</taxon>
    </lineage>
</organism>
<dbReference type="RefSeq" id="WP_184145871.1">
    <property type="nucleotide sequence ID" value="NZ_JACHIK010000018.1"/>
</dbReference>
<keyword evidence="2" id="KW-1185">Reference proteome</keyword>
<dbReference type="AlphaFoldDB" id="A0A7W7YY69"/>
<accession>A0A7W7YY69</accession>
<dbReference type="Proteomes" id="UP000535406">
    <property type="component" value="Unassembled WGS sequence"/>
</dbReference>
<dbReference type="EMBL" id="JACHIK010000018">
    <property type="protein sequence ID" value="MBB5044516.1"/>
    <property type="molecule type" value="Genomic_DNA"/>
</dbReference>
<name>A0A7W7YY69_9HYPH</name>
<comment type="caution">
    <text evidence="1">The sequence shown here is derived from an EMBL/GenBank/DDBJ whole genome shotgun (WGS) entry which is preliminary data.</text>
</comment>